<dbReference type="EMBL" id="MNCJ02000332">
    <property type="protein sequence ID" value="KAF5754382.1"/>
    <property type="molecule type" value="Genomic_DNA"/>
</dbReference>
<gene>
    <name evidence="1" type="ORF">HanXRQr2_Chr17g0790531</name>
</gene>
<reference evidence="1" key="1">
    <citation type="journal article" date="2017" name="Nature">
        <title>The sunflower genome provides insights into oil metabolism, flowering and Asterid evolution.</title>
        <authorList>
            <person name="Badouin H."/>
            <person name="Gouzy J."/>
            <person name="Grassa C.J."/>
            <person name="Murat F."/>
            <person name="Staton S.E."/>
            <person name="Cottret L."/>
            <person name="Lelandais-Briere C."/>
            <person name="Owens G.L."/>
            <person name="Carrere S."/>
            <person name="Mayjonade B."/>
            <person name="Legrand L."/>
            <person name="Gill N."/>
            <person name="Kane N.C."/>
            <person name="Bowers J.E."/>
            <person name="Hubner S."/>
            <person name="Bellec A."/>
            <person name="Berard A."/>
            <person name="Berges H."/>
            <person name="Blanchet N."/>
            <person name="Boniface M.C."/>
            <person name="Brunel D."/>
            <person name="Catrice O."/>
            <person name="Chaidir N."/>
            <person name="Claudel C."/>
            <person name="Donnadieu C."/>
            <person name="Faraut T."/>
            <person name="Fievet G."/>
            <person name="Helmstetter N."/>
            <person name="King M."/>
            <person name="Knapp S.J."/>
            <person name="Lai Z."/>
            <person name="Le Paslier M.C."/>
            <person name="Lippi Y."/>
            <person name="Lorenzon L."/>
            <person name="Mandel J.R."/>
            <person name="Marage G."/>
            <person name="Marchand G."/>
            <person name="Marquand E."/>
            <person name="Bret-Mestries E."/>
            <person name="Morien E."/>
            <person name="Nambeesan S."/>
            <person name="Nguyen T."/>
            <person name="Pegot-Espagnet P."/>
            <person name="Pouilly N."/>
            <person name="Raftis F."/>
            <person name="Sallet E."/>
            <person name="Schiex T."/>
            <person name="Thomas J."/>
            <person name="Vandecasteele C."/>
            <person name="Vares D."/>
            <person name="Vear F."/>
            <person name="Vautrin S."/>
            <person name="Crespi M."/>
            <person name="Mangin B."/>
            <person name="Burke J.M."/>
            <person name="Salse J."/>
            <person name="Munos S."/>
            <person name="Vincourt P."/>
            <person name="Rieseberg L.H."/>
            <person name="Langlade N.B."/>
        </authorList>
    </citation>
    <scope>NUCLEOTIDE SEQUENCE</scope>
    <source>
        <tissue evidence="1">Leaves</tissue>
    </source>
</reference>
<dbReference type="Proteomes" id="UP000215914">
    <property type="component" value="Unassembled WGS sequence"/>
</dbReference>
<sequence>MAIISGFFTCFSGSNKVVDDGNEKISKVQKKSDGTGNGRKGAPIPVAYFPIGSNFSRL</sequence>
<accession>A0A9K3DHW7</accession>
<comment type="caution">
    <text evidence="1">The sequence shown here is derived from an EMBL/GenBank/DDBJ whole genome shotgun (WGS) entry which is preliminary data.</text>
</comment>
<keyword evidence="2" id="KW-1185">Reference proteome</keyword>
<proteinExistence type="predicted"/>
<evidence type="ECO:0000313" key="2">
    <source>
        <dbReference type="Proteomes" id="UP000215914"/>
    </source>
</evidence>
<protein>
    <submittedName>
        <fullName evidence="1">Uncharacterized protein</fullName>
    </submittedName>
</protein>
<dbReference type="AlphaFoldDB" id="A0A9K3DHW7"/>
<dbReference type="Gramene" id="mRNA:HanXRQr2_Chr17g0790531">
    <property type="protein sequence ID" value="CDS:HanXRQr2_Chr17g0790531.1"/>
    <property type="gene ID" value="HanXRQr2_Chr17g0790531"/>
</dbReference>
<reference evidence="1" key="2">
    <citation type="submission" date="2020-06" db="EMBL/GenBank/DDBJ databases">
        <title>Helianthus annuus Genome sequencing and assembly Release 2.</title>
        <authorList>
            <person name="Gouzy J."/>
            <person name="Langlade N."/>
            <person name="Munos S."/>
        </authorList>
    </citation>
    <scope>NUCLEOTIDE SEQUENCE</scope>
    <source>
        <tissue evidence="1">Leaves</tissue>
    </source>
</reference>
<organism evidence="1 2">
    <name type="scientific">Helianthus annuus</name>
    <name type="common">Common sunflower</name>
    <dbReference type="NCBI Taxonomy" id="4232"/>
    <lineage>
        <taxon>Eukaryota</taxon>
        <taxon>Viridiplantae</taxon>
        <taxon>Streptophyta</taxon>
        <taxon>Embryophyta</taxon>
        <taxon>Tracheophyta</taxon>
        <taxon>Spermatophyta</taxon>
        <taxon>Magnoliopsida</taxon>
        <taxon>eudicotyledons</taxon>
        <taxon>Gunneridae</taxon>
        <taxon>Pentapetalae</taxon>
        <taxon>asterids</taxon>
        <taxon>campanulids</taxon>
        <taxon>Asterales</taxon>
        <taxon>Asteraceae</taxon>
        <taxon>Asteroideae</taxon>
        <taxon>Heliantheae alliance</taxon>
        <taxon>Heliantheae</taxon>
        <taxon>Helianthus</taxon>
    </lineage>
</organism>
<name>A0A9K3DHW7_HELAN</name>
<evidence type="ECO:0000313" key="1">
    <source>
        <dbReference type="EMBL" id="KAF5754382.1"/>
    </source>
</evidence>